<keyword evidence="2" id="KW-1185">Reference proteome</keyword>
<dbReference type="AlphaFoldDB" id="A0A564WMF4"/>
<gene>
    <name evidence="1" type="ORF">BWLFYP14_00963</name>
</gene>
<reference evidence="1 2" key="1">
    <citation type="submission" date="2019-07" db="EMBL/GenBank/DDBJ databases">
        <authorList>
            <person name="Chang H.-W."/>
            <person name="Raman A."/>
            <person name="Venkatesh S."/>
            <person name="Gehrig J."/>
        </authorList>
    </citation>
    <scope>NUCLEOTIDE SEQUENCE [LARGE SCALE GENOMIC DNA]</scope>
    <source>
        <strain evidence="1">Blautia_wexlerae_LFYP_14</strain>
    </source>
</reference>
<evidence type="ECO:0000313" key="1">
    <source>
        <dbReference type="EMBL" id="VUX63477.1"/>
    </source>
</evidence>
<dbReference type="EMBL" id="CABHOF010000027">
    <property type="protein sequence ID" value="VUX63477.1"/>
    <property type="molecule type" value="Genomic_DNA"/>
</dbReference>
<organism evidence="1 2">
    <name type="scientific">Blautia wexlerae</name>
    <dbReference type="NCBI Taxonomy" id="418240"/>
    <lineage>
        <taxon>Bacteria</taxon>
        <taxon>Bacillati</taxon>
        <taxon>Bacillota</taxon>
        <taxon>Clostridia</taxon>
        <taxon>Lachnospirales</taxon>
        <taxon>Lachnospiraceae</taxon>
        <taxon>Blautia</taxon>
    </lineage>
</organism>
<evidence type="ECO:0000313" key="2">
    <source>
        <dbReference type="Proteomes" id="UP000366766"/>
    </source>
</evidence>
<name>A0A564WMF4_9FIRM</name>
<accession>A0A564WMF4</accession>
<dbReference type="Proteomes" id="UP000366766">
    <property type="component" value="Unassembled WGS sequence"/>
</dbReference>
<protein>
    <submittedName>
        <fullName evidence="1">Uncharacterized protein</fullName>
    </submittedName>
</protein>
<sequence>MLFSCYKVARIIAFVQCLQADIAPFIIHAENKEEYEGRLDSPARLEQLFRVEHRVLIVVLFSQIIGDCLKYRFISGVMQDIVSSGKASDLRIRVVFFVCFIYLSDAFSKTGYRIFFSIQE</sequence>
<proteinExistence type="predicted"/>